<dbReference type="RefSeq" id="WP_346787765.1">
    <property type="nucleotide sequence ID" value="NZ_JAYFSJ010000002.1"/>
</dbReference>
<gene>
    <name evidence="1" type="ORF">VA599_04450</name>
</gene>
<name>A0ABV0CHU9_9NEIS</name>
<accession>A0ABV0CHU9</accession>
<organism evidence="1 2">
    <name type="scientific">Chromobacterium indicum</name>
    <dbReference type="NCBI Taxonomy" id="3110228"/>
    <lineage>
        <taxon>Bacteria</taxon>
        <taxon>Pseudomonadati</taxon>
        <taxon>Pseudomonadota</taxon>
        <taxon>Betaproteobacteria</taxon>
        <taxon>Neisseriales</taxon>
        <taxon>Chromobacteriaceae</taxon>
        <taxon>Chromobacterium</taxon>
    </lineage>
</organism>
<sequence length="80" mass="8443">MSRPFRREGGSWHLVPDVSHALMATAGGGGVVKAQPKTSAMEMALKSLPGFDPGLDLLTHVPPHTEWLLQALIAAGTSKI</sequence>
<evidence type="ECO:0000313" key="2">
    <source>
        <dbReference type="Proteomes" id="UP001405405"/>
    </source>
</evidence>
<evidence type="ECO:0000313" key="1">
    <source>
        <dbReference type="EMBL" id="MEN7429983.1"/>
    </source>
</evidence>
<dbReference type="Proteomes" id="UP001405405">
    <property type="component" value="Unassembled WGS sequence"/>
</dbReference>
<proteinExistence type="predicted"/>
<keyword evidence="2" id="KW-1185">Reference proteome</keyword>
<reference evidence="1 2" key="1">
    <citation type="submission" date="2023-12" db="EMBL/GenBank/DDBJ databases">
        <title>Chromobacterium sp. strain TRC.1.1.SA producing antimicrobial pigment.</title>
        <authorList>
            <person name="Verma N."/>
            <person name="Choksket S."/>
            <person name="Pinnaka A.K."/>
            <person name="Korpole S."/>
        </authorList>
    </citation>
    <scope>NUCLEOTIDE SEQUENCE [LARGE SCALE GENOMIC DNA]</scope>
    <source>
        <strain evidence="1 2">TRC1.1.SA</strain>
    </source>
</reference>
<protein>
    <submittedName>
        <fullName evidence="1">Uncharacterized protein</fullName>
    </submittedName>
</protein>
<dbReference type="EMBL" id="JAYFSJ010000002">
    <property type="protein sequence ID" value="MEN7429983.1"/>
    <property type="molecule type" value="Genomic_DNA"/>
</dbReference>
<comment type="caution">
    <text evidence="1">The sequence shown here is derived from an EMBL/GenBank/DDBJ whole genome shotgun (WGS) entry which is preliminary data.</text>
</comment>